<accession>A0ACC1H8V8</accession>
<organism evidence="1 2">
    <name type="scientific">Spiromyces aspiralis</name>
    <dbReference type="NCBI Taxonomy" id="68401"/>
    <lineage>
        <taxon>Eukaryota</taxon>
        <taxon>Fungi</taxon>
        <taxon>Fungi incertae sedis</taxon>
        <taxon>Zoopagomycota</taxon>
        <taxon>Kickxellomycotina</taxon>
        <taxon>Kickxellomycetes</taxon>
        <taxon>Kickxellales</taxon>
        <taxon>Kickxellaceae</taxon>
        <taxon>Spiromyces</taxon>
    </lineage>
</organism>
<comment type="caution">
    <text evidence="1">The sequence shown here is derived from an EMBL/GenBank/DDBJ whole genome shotgun (WGS) entry which is preliminary data.</text>
</comment>
<name>A0ACC1H8V8_9FUNG</name>
<feature type="non-terminal residue" evidence="1">
    <location>
        <position position="194"/>
    </location>
</feature>
<dbReference type="Proteomes" id="UP001145114">
    <property type="component" value="Unassembled WGS sequence"/>
</dbReference>
<evidence type="ECO:0000313" key="2">
    <source>
        <dbReference type="Proteomes" id="UP001145114"/>
    </source>
</evidence>
<evidence type="ECO:0000313" key="1">
    <source>
        <dbReference type="EMBL" id="KAJ1671994.1"/>
    </source>
</evidence>
<dbReference type="EMBL" id="JAMZIH010008500">
    <property type="protein sequence ID" value="KAJ1671994.1"/>
    <property type="molecule type" value="Genomic_DNA"/>
</dbReference>
<keyword evidence="2" id="KW-1185">Reference proteome</keyword>
<protein>
    <submittedName>
        <fullName evidence="1">Uroporphyrinogen decarboxylase in heme biosynthesis</fullName>
        <ecNumber evidence="1">4.1.1.37</ecNumber>
    </submittedName>
</protein>
<gene>
    <name evidence="1" type="primary">HEM12</name>
    <name evidence="1" type="ORF">EV182_007339</name>
</gene>
<dbReference type="EC" id="4.1.1.37" evidence="1"/>
<reference evidence="1" key="1">
    <citation type="submission" date="2022-06" db="EMBL/GenBank/DDBJ databases">
        <title>Phylogenomic reconstructions and comparative analyses of Kickxellomycotina fungi.</title>
        <authorList>
            <person name="Reynolds N.K."/>
            <person name="Stajich J.E."/>
            <person name="Barry K."/>
            <person name="Grigoriev I.V."/>
            <person name="Crous P."/>
            <person name="Smith M.E."/>
        </authorList>
    </citation>
    <scope>NUCLEOTIDE SEQUENCE</scope>
    <source>
        <strain evidence="1">RSA 2271</strain>
    </source>
</reference>
<proteinExistence type="predicted"/>
<sequence length="194" mass="21685">MHVHVEFRALRAEHNFFEACRTPELAAEITLQPIDRYPGLLDAAIIFSDILVIPQAMGMEIEMVPGRGPVFTDPLDTPADMETKLKAKVATDVELKYVYDAIKITRRRLEGRVPLFGFVGAPWTLMAYMVEGGGSKTFAKAKSWLLKYPKTSHTLLRRITQIASEFLIGQVRAGAQMLQVFDSWAGELGPEDFG</sequence>
<keyword evidence="1" id="KW-0456">Lyase</keyword>